<protein>
    <submittedName>
        <fullName evidence="2">Uncharacterized protein</fullName>
    </submittedName>
</protein>
<sequence length="247" mass="26994">MSHCLASWREVKDNAIVAALLETWQLAGEEPKVVNGSSPNPCRVAAERPVYRNKGVGKGKHGGKNAGHAAWLLGLDEPPEPLREPMHPPTEPAEQAELPAPEPVSKPEQVSVTQGRQHEESAVESRTEESSVESKEHEETRMICEIDPAEIVEKLIEAVENMDADEVERLLEAGLKPYLNKSIDGSGHTLLDKFAAEHSTMLKEALHHKESAAASTRHLLEMQESAAQTLRVLLDHGAVLSANINKS</sequence>
<dbReference type="EMBL" id="CAXAMN010027694">
    <property type="protein sequence ID" value="CAK9112181.1"/>
    <property type="molecule type" value="Genomic_DNA"/>
</dbReference>
<accession>A0ABP0SIG4</accession>
<evidence type="ECO:0000256" key="1">
    <source>
        <dbReference type="SAM" id="MobiDB-lite"/>
    </source>
</evidence>
<dbReference type="Proteomes" id="UP001642484">
    <property type="component" value="Unassembled WGS sequence"/>
</dbReference>
<gene>
    <name evidence="2" type="ORF">CCMP2556_LOCUS52023</name>
</gene>
<reference evidence="2 3" key="1">
    <citation type="submission" date="2024-02" db="EMBL/GenBank/DDBJ databases">
        <authorList>
            <person name="Chen Y."/>
            <person name="Shah S."/>
            <person name="Dougan E. K."/>
            <person name="Thang M."/>
            <person name="Chan C."/>
        </authorList>
    </citation>
    <scope>NUCLEOTIDE SEQUENCE [LARGE SCALE GENOMIC DNA]</scope>
</reference>
<evidence type="ECO:0000313" key="2">
    <source>
        <dbReference type="EMBL" id="CAK9112181.1"/>
    </source>
</evidence>
<feature type="region of interest" description="Disordered" evidence="1">
    <location>
        <begin position="76"/>
        <end position="140"/>
    </location>
</feature>
<proteinExistence type="predicted"/>
<feature type="compositionally biased region" description="Basic and acidic residues" evidence="1">
    <location>
        <begin position="116"/>
        <end position="140"/>
    </location>
</feature>
<name>A0ABP0SIG4_9DINO</name>
<evidence type="ECO:0000313" key="3">
    <source>
        <dbReference type="Proteomes" id="UP001642484"/>
    </source>
</evidence>
<comment type="caution">
    <text evidence="2">The sequence shown here is derived from an EMBL/GenBank/DDBJ whole genome shotgun (WGS) entry which is preliminary data.</text>
</comment>
<keyword evidence="3" id="KW-1185">Reference proteome</keyword>
<organism evidence="2 3">
    <name type="scientific">Durusdinium trenchii</name>
    <dbReference type="NCBI Taxonomy" id="1381693"/>
    <lineage>
        <taxon>Eukaryota</taxon>
        <taxon>Sar</taxon>
        <taxon>Alveolata</taxon>
        <taxon>Dinophyceae</taxon>
        <taxon>Suessiales</taxon>
        <taxon>Symbiodiniaceae</taxon>
        <taxon>Durusdinium</taxon>
    </lineage>
</organism>